<feature type="domain" description="Nuclear receptor-binding factor 2 MIT" evidence="2">
    <location>
        <begin position="1"/>
        <end position="83"/>
    </location>
</feature>
<evidence type="ECO:0000259" key="2">
    <source>
        <dbReference type="Pfam" id="PF17169"/>
    </source>
</evidence>
<feature type="compositionally biased region" description="Polar residues" evidence="1">
    <location>
        <begin position="75"/>
        <end position="85"/>
    </location>
</feature>
<evidence type="ECO:0000313" key="3">
    <source>
        <dbReference type="EMBL" id="KAF7490382.1"/>
    </source>
</evidence>
<dbReference type="OMA" id="AHRSHRK"/>
<dbReference type="EMBL" id="WVUK01000062">
    <property type="protein sequence ID" value="KAF7490382.1"/>
    <property type="molecule type" value="Genomic_DNA"/>
</dbReference>
<name>A0A834R4U6_SARSC</name>
<sequence>MESYLNLAHRSHRKAEHCCQTHQFEQAIFHYWKASEYLRNSIRTTSCDNSRESLIVQLDYCLEKLNVLRRRVESSDQNSRQSANHKSTERNIALKTNTLDENISKKIDDQSLSNKSKAKTIDFDPVSGIGMDQRLIVDETRMKILSDLISQQETLLKQNNPNETDRLMALIAQMKSEIKSIEIEWNRTQNEIEILRKQNQSLRQELGTVRNQLKHLSSQSKSSSATFPELPPLEPPKLLY</sequence>
<dbReference type="Gene3D" id="1.20.58.80">
    <property type="entry name" value="Phosphotransferase system, lactose/cellobiose-type IIA subunit"/>
    <property type="match status" value="1"/>
</dbReference>
<protein>
    <recommendedName>
        <fullName evidence="2">Nuclear receptor-binding factor 2 MIT domain-containing protein</fullName>
    </recommendedName>
</protein>
<dbReference type="Pfam" id="PF17169">
    <property type="entry name" value="NRBF2_MIT"/>
    <property type="match status" value="1"/>
</dbReference>
<dbReference type="InterPro" id="IPR039679">
    <property type="entry name" value="NRBF2"/>
</dbReference>
<dbReference type="GO" id="GO:0006914">
    <property type="term" value="P:autophagy"/>
    <property type="evidence" value="ECO:0007669"/>
    <property type="project" value="InterPro"/>
</dbReference>
<dbReference type="InterPro" id="IPR033393">
    <property type="entry name" value="NRBF2_MIT"/>
</dbReference>
<dbReference type="Proteomes" id="UP000070412">
    <property type="component" value="Unassembled WGS sequence"/>
</dbReference>
<dbReference type="OrthoDB" id="6508771at2759"/>
<dbReference type="PANTHER" id="PTHR14964:SF2">
    <property type="entry name" value="NUCLEAR RECEPTOR-BINDING FACTOR 2"/>
    <property type="match status" value="1"/>
</dbReference>
<gene>
    <name evidence="3" type="ORF">SSS_7692</name>
</gene>
<reference evidence="5" key="1">
    <citation type="journal article" date="2020" name="PLoS Negl. Trop. Dis.">
        <title>High-quality nuclear genome for Sarcoptes scabiei-A critical resource for a neglected parasite.</title>
        <authorList>
            <person name="Korhonen P.K."/>
            <person name="Gasser R.B."/>
            <person name="Ma G."/>
            <person name="Wang T."/>
            <person name="Stroehlein A.J."/>
            <person name="Young N.D."/>
            <person name="Ang C.S."/>
            <person name="Fernando D.D."/>
            <person name="Lu H.C."/>
            <person name="Taylor S."/>
            <person name="Reynolds S.L."/>
            <person name="Mofiz E."/>
            <person name="Najaraj S.H."/>
            <person name="Gowda H."/>
            <person name="Madugundu A."/>
            <person name="Renuse S."/>
            <person name="Holt D."/>
            <person name="Pandey A."/>
            <person name="Papenfuss A.T."/>
            <person name="Fischer K."/>
        </authorList>
    </citation>
    <scope>NUCLEOTIDE SEQUENCE [LARGE SCALE GENOMIC DNA]</scope>
</reference>
<feature type="region of interest" description="Disordered" evidence="1">
    <location>
        <begin position="72"/>
        <end position="92"/>
    </location>
</feature>
<organism evidence="3">
    <name type="scientific">Sarcoptes scabiei</name>
    <name type="common">Itch mite</name>
    <name type="synonym">Acarus scabiei</name>
    <dbReference type="NCBI Taxonomy" id="52283"/>
    <lineage>
        <taxon>Eukaryota</taxon>
        <taxon>Metazoa</taxon>
        <taxon>Ecdysozoa</taxon>
        <taxon>Arthropoda</taxon>
        <taxon>Chelicerata</taxon>
        <taxon>Arachnida</taxon>
        <taxon>Acari</taxon>
        <taxon>Acariformes</taxon>
        <taxon>Sarcoptiformes</taxon>
        <taxon>Astigmata</taxon>
        <taxon>Psoroptidia</taxon>
        <taxon>Sarcoptoidea</taxon>
        <taxon>Sarcoptidae</taxon>
        <taxon>Sarcoptinae</taxon>
        <taxon>Sarcoptes</taxon>
    </lineage>
</organism>
<dbReference type="EnsemblMetazoa" id="SSS_7692s_mrna">
    <property type="protein sequence ID" value="KAF7490382.1"/>
    <property type="gene ID" value="SSS_7692"/>
</dbReference>
<dbReference type="SUPFAM" id="SSF140361">
    <property type="entry name" value="MIT domain-like"/>
    <property type="match status" value="1"/>
</dbReference>
<keyword evidence="5" id="KW-1185">Reference proteome</keyword>
<evidence type="ECO:0000256" key="1">
    <source>
        <dbReference type="SAM" id="MobiDB-lite"/>
    </source>
</evidence>
<evidence type="ECO:0000313" key="4">
    <source>
        <dbReference type="EnsemblMetazoa" id="KAF7490382.1"/>
    </source>
</evidence>
<feature type="compositionally biased region" description="Pro residues" evidence="1">
    <location>
        <begin position="229"/>
        <end position="240"/>
    </location>
</feature>
<proteinExistence type="predicted"/>
<reference evidence="3" key="2">
    <citation type="submission" date="2020-01" db="EMBL/GenBank/DDBJ databases">
        <authorList>
            <person name="Korhonen P.K.K."/>
            <person name="Guangxu M.G."/>
            <person name="Wang T.W."/>
            <person name="Stroehlein A.J.S."/>
            <person name="Young N.D."/>
            <person name="Ang C.-S.A."/>
            <person name="Fernando D.W.F."/>
            <person name="Lu H.L."/>
            <person name="Taylor S.T."/>
            <person name="Ehtesham M.E.M."/>
            <person name="Najaraj S.H.N."/>
            <person name="Harsha G.H.G."/>
            <person name="Madugundu A.M."/>
            <person name="Renuse S.R."/>
            <person name="Holt D.H."/>
            <person name="Pandey A.P."/>
            <person name="Papenfuss A.P."/>
            <person name="Gasser R.B.G."/>
            <person name="Fischer K.F."/>
        </authorList>
    </citation>
    <scope>NUCLEOTIDE SEQUENCE</scope>
    <source>
        <strain evidence="3">SSS_KF_BRIS2020</strain>
    </source>
</reference>
<reference evidence="4" key="3">
    <citation type="submission" date="2022-06" db="UniProtKB">
        <authorList>
            <consortium name="EnsemblMetazoa"/>
        </authorList>
    </citation>
    <scope>IDENTIFICATION</scope>
</reference>
<accession>A0A834R4U6</accession>
<feature type="compositionally biased region" description="Low complexity" evidence="1">
    <location>
        <begin position="214"/>
        <end position="224"/>
    </location>
</feature>
<dbReference type="PANTHER" id="PTHR14964">
    <property type="entry name" value="NUCLEAR RECEPTOR BINDING FACTOR 2"/>
    <property type="match status" value="1"/>
</dbReference>
<feature type="region of interest" description="Disordered" evidence="1">
    <location>
        <begin position="214"/>
        <end position="240"/>
    </location>
</feature>
<evidence type="ECO:0000313" key="5">
    <source>
        <dbReference type="Proteomes" id="UP000070412"/>
    </source>
</evidence>
<dbReference type="AlphaFoldDB" id="A0A834R4U6"/>